<dbReference type="InterPro" id="IPR044830">
    <property type="entry name" value="HD-Zip_III"/>
</dbReference>
<evidence type="ECO:0000313" key="4">
    <source>
        <dbReference type="Proteomes" id="UP000631114"/>
    </source>
</evidence>
<sequence length="420" mass="47134">MYFSRDAKDNLIQSDGELHSLACYCFAKKIPIIKINLVVCVSSLITSSYASFASSSSCGGGVRVLARVLHLHKQLLNPLKKTSSLVKVAMYTENDLALHISKPETTRVQIQERAVRVCQLCSGMGIGATPMNTIVNDMRTACKQAKGERGFKENFMAKTKVFLRAGQMVELDTRRAEDDSAAARTLDLASSLESGHSGRRLAAETTLNNYSLRLVLTITFQFTFENHYQDSMVVMARQYVRSIMGYVQRVVNAISPSRLSSQPKSLPWSPRGHPRLARWICRIYRFLTSIKLLQVDLSAGDALLKQLWRHYDAIMCCSLQTNASPVFTFANQAGLDMLETTLVALQDIMLDKIVNEAGRKTLCSEFSKIMQQGFCRLPAGICVSSMDRSVSYQQAIAWKVLNEDDNNYYLAFMFMNWAFI</sequence>
<dbReference type="OrthoDB" id="1926915at2759"/>
<proteinExistence type="predicted"/>
<comment type="caution">
    <text evidence="3">The sequence shown here is derived from an EMBL/GenBank/DDBJ whole genome shotgun (WGS) entry which is preliminary data.</text>
</comment>
<protein>
    <recommendedName>
        <fullName evidence="2">MEKHLA domain-containing protein</fullName>
    </recommendedName>
</protein>
<dbReference type="InterPro" id="IPR013978">
    <property type="entry name" value="MEKHLA"/>
</dbReference>
<name>A0A835LVJ1_9MAGN</name>
<keyword evidence="4" id="KW-1185">Reference proteome</keyword>
<evidence type="ECO:0000313" key="3">
    <source>
        <dbReference type="EMBL" id="KAF9609085.1"/>
    </source>
</evidence>
<gene>
    <name evidence="3" type="ORF">IFM89_012650</name>
</gene>
<reference evidence="3 4" key="1">
    <citation type="submission" date="2020-10" db="EMBL/GenBank/DDBJ databases">
        <title>The Coptis chinensis genome and diversification of protoberbering-type alkaloids.</title>
        <authorList>
            <person name="Wang B."/>
            <person name="Shu S."/>
            <person name="Song C."/>
            <person name="Liu Y."/>
        </authorList>
    </citation>
    <scope>NUCLEOTIDE SEQUENCE [LARGE SCALE GENOMIC DNA]</scope>
    <source>
        <strain evidence="3">HL-2020</strain>
        <tissue evidence="3">Leaf</tissue>
    </source>
</reference>
<dbReference type="PANTHER" id="PTHR45950:SF7">
    <property type="entry name" value="HOMEOBOX-LEUCINE ZIPPER PROTEIN ATHB-14"/>
    <property type="match status" value="1"/>
</dbReference>
<dbReference type="EMBL" id="JADFTS010000004">
    <property type="protein sequence ID" value="KAF9609085.1"/>
    <property type="molecule type" value="Genomic_DNA"/>
</dbReference>
<keyword evidence="1" id="KW-0539">Nucleus</keyword>
<dbReference type="AlphaFoldDB" id="A0A835LVJ1"/>
<evidence type="ECO:0000259" key="2">
    <source>
        <dbReference type="Pfam" id="PF08670"/>
    </source>
</evidence>
<dbReference type="GO" id="GO:0003700">
    <property type="term" value="F:DNA-binding transcription factor activity"/>
    <property type="evidence" value="ECO:0007669"/>
    <property type="project" value="InterPro"/>
</dbReference>
<feature type="domain" description="MEKHLA" evidence="2">
    <location>
        <begin position="276"/>
        <end position="419"/>
    </location>
</feature>
<accession>A0A835LVJ1</accession>
<dbReference type="Proteomes" id="UP000631114">
    <property type="component" value="Unassembled WGS sequence"/>
</dbReference>
<dbReference type="Pfam" id="PF08670">
    <property type="entry name" value="MEKHLA"/>
    <property type="match status" value="1"/>
</dbReference>
<evidence type="ECO:0000256" key="1">
    <source>
        <dbReference type="ARBA" id="ARBA00023242"/>
    </source>
</evidence>
<dbReference type="PANTHER" id="PTHR45950">
    <property type="entry name" value="HOMEOBOX-LEUCINE ZIPPER PROTEIN ATHB-14"/>
    <property type="match status" value="1"/>
</dbReference>
<organism evidence="3 4">
    <name type="scientific">Coptis chinensis</name>
    <dbReference type="NCBI Taxonomy" id="261450"/>
    <lineage>
        <taxon>Eukaryota</taxon>
        <taxon>Viridiplantae</taxon>
        <taxon>Streptophyta</taxon>
        <taxon>Embryophyta</taxon>
        <taxon>Tracheophyta</taxon>
        <taxon>Spermatophyta</taxon>
        <taxon>Magnoliopsida</taxon>
        <taxon>Ranunculales</taxon>
        <taxon>Ranunculaceae</taxon>
        <taxon>Coptidoideae</taxon>
        <taxon>Coptis</taxon>
    </lineage>
</organism>